<dbReference type="OrthoDB" id="79514at2759"/>
<comment type="caution">
    <text evidence="4">The sequence shown here is derived from an EMBL/GenBank/DDBJ whole genome shotgun (WGS) entry which is preliminary data.</text>
</comment>
<feature type="compositionally biased region" description="Polar residues" evidence="3">
    <location>
        <begin position="1"/>
        <end position="27"/>
    </location>
</feature>
<organism evidence="4 5">
    <name type="scientific">Coemansia spiralis</name>
    <dbReference type="NCBI Taxonomy" id="417178"/>
    <lineage>
        <taxon>Eukaryota</taxon>
        <taxon>Fungi</taxon>
        <taxon>Fungi incertae sedis</taxon>
        <taxon>Zoopagomycota</taxon>
        <taxon>Kickxellomycotina</taxon>
        <taxon>Kickxellomycetes</taxon>
        <taxon>Kickxellales</taxon>
        <taxon>Kickxellaceae</taxon>
        <taxon>Coemansia</taxon>
    </lineage>
</organism>
<dbReference type="InterPro" id="IPR039177">
    <property type="entry name" value="SMG9"/>
</dbReference>
<dbReference type="PANTHER" id="PTHR14270:SF0">
    <property type="entry name" value="NONSENSE-MEDIATED MRNA DECAY FACTOR SMG9"/>
    <property type="match status" value="1"/>
</dbReference>
<evidence type="ECO:0000256" key="1">
    <source>
        <dbReference type="ARBA" id="ARBA00007712"/>
    </source>
</evidence>
<feature type="compositionally biased region" description="Polar residues" evidence="3">
    <location>
        <begin position="38"/>
        <end position="57"/>
    </location>
</feature>
<evidence type="ECO:0008006" key="6">
    <source>
        <dbReference type="Google" id="ProtNLM"/>
    </source>
</evidence>
<dbReference type="Proteomes" id="UP001151516">
    <property type="component" value="Unassembled WGS sequence"/>
</dbReference>
<reference evidence="4" key="1">
    <citation type="submission" date="2022-07" db="EMBL/GenBank/DDBJ databases">
        <title>Phylogenomic reconstructions and comparative analyses of Kickxellomycotina fungi.</title>
        <authorList>
            <person name="Reynolds N.K."/>
            <person name="Stajich J.E."/>
            <person name="Barry K."/>
            <person name="Grigoriev I.V."/>
            <person name="Crous P."/>
            <person name="Smith M.E."/>
        </authorList>
    </citation>
    <scope>NUCLEOTIDE SEQUENCE</scope>
    <source>
        <strain evidence="4">CBS 109367</strain>
    </source>
</reference>
<evidence type="ECO:0000256" key="3">
    <source>
        <dbReference type="SAM" id="MobiDB-lite"/>
    </source>
</evidence>
<name>A0A9W8GPY4_9FUNG</name>
<dbReference type="InterPro" id="IPR027417">
    <property type="entry name" value="P-loop_NTPase"/>
</dbReference>
<sequence>MNSSEPNPPKSFSSSNGANRNGQQGPSKSGRGHRSQPTDRVTSEGSQQNQPDSSAPPNGSGGRRKNGLPSRGAAASASRGKKKLMSQAGSAPSAPVVPRILMRPERIAQASEETAPTVLLARRPVASPPPPQHMSLARPLAQVPVPAESLSLADVPAFKNIADQPRSNRLMLLSPAGKLLDSVARKHLGPLDCRLCVGVLGRPSTGKSLVLSRLAQNQSAGADDIFPLAMDNKIGTAGVDFWVTPARIILIDTPPVLSLVPADVRLRLAGPGAPGLAAARTRDLQLATLLMQVCDVLMVFVDCAKGVDTGLVRLLVDARTLSQDLPRLDAPHLASEPSGGQRHRCKLHIVLNAGGNVGEVAQRYEEATGITVSGVSTLLRGSPARSMMSVDGPRFMQVAEAWRELPLYPPPLDVSKAVAAKAAGSEKRRSLLSWPLGDSSGSLELAIEELRARLLAPASLLGWDERAQGVWTNTCLRAWDSIRRSFQLQNLASAFEQENGGASPTVLSRSGRPK</sequence>
<dbReference type="SUPFAM" id="SSF52540">
    <property type="entry name" value="P-loop containing nucleoside triphosphate hydrolases"/>
    <property type="match status" value="1"/>
</dbReference>
<proteinExistence type="inferred from homology"/>
<dbReference type="GO" id="GO:0000184">
    <property type="term" value="P:nuclear-transcribed mRNA catabolic process, nonsense-mediated decay"/>
    <property type="evidence" value="ECO:0007669"/>
    <property type="project" value="UniProtKB-KW"/>
</dbReference>
<gene>
    <name evidence="4" type="ORF">IWW39_000528</name>
</gene>
<protein>
    <recommendedName>
        <fullName evidence="6">G domain-containing protein</fullName>
    </recommendedName>
</protein>
<evidence type="ECO:0000313" key="5">
    <source>
        <dbReference type="Proteomes" id="UP001151516"/>
    </source>
</evidence>
<evidence type="ECO:0000313" key="4">
    <source>
        <dbReference type="EMBL" id="KAJ2690726.1"/>
    </source>
</evidence>
<dbReference type="EMBL" id="JANBTX010000008">
    <property type="protein sequence ID" value="KAJ2690726.1"/>
    <property type="molecule type" value="Genomic_DNA"/>
</dbReference>
<dbReference type="PANTHER" id="PTHR14270">
    <property type="entry name" value="NONSENSE-MEDIATED MRNA DECAY FACTOR SMG9"/>
    <property type="match status" value="1"/>
</dbReference>
<feature type="region of interest" description="Disordered" evidence="3">
    <location>
        <begin position="1"/>
        <end position="97"/>
    </location>
</feature>
<dbReference type="AlphaFoldDB" id="A0A9W8GPY4"/>
<keyword evidence="2" id="KW-0866">Nonsense-mediated mRNA decay</keyword>
<comment type="similarity">
    <text evidence="1">Belongs to the SMG9 family.</text>
</comment>
<accession>A0A9W8GPY4</accession>
<keyword evidence="5" id="KW-1185">Reference proteome</keyword>
<evidence type="ECO:0000256" key="2">
    <source>
        <dbReference type="ARBA" id="ARBA00023161"/>
    </source>
</evidence>